<proteinExistence type="predicted"/>
<accession>A0A069QHF1</accession>
<keyword evidence="2" id="KW-1185">Reference proteome</keyword>
<dbReference type="Proteomes" id="UP000027442">
    <property type="component" value="Unassembled WGS sequence"/>
</dbReference>
<comment type="caution">
    <text evidence="1">The sequence shown here is derived from an EMBL/GenBank/DDBJ whole genome shotgun (WGS) entry which is preliminary data.</text>
</comment>
<sequence>MPLIFIFSPSPSTPYIYTRARKMQLNRVTTSIEKQSETAVPLTCQQPNSFAYSQQAVTIYAATRLCFRHKCAYLTP</sequence>
<gene>
    <name evidence="1" type="ORF">HMPREF1991_01816</name>
</gene>
<dbReference type="AlphaFoldDB" id="A0A069QHF1"/>
<organism evidence="1 2">
    <name type="scientific">Hoylesella loescheii DSM 19665 = JCM 12249 = ATCC 15930</name>
    <dbReference type="NCBI Taxonomy" id="1122985"/>
    <lineage>
        <taxon>Bacteria</taxon>
        <taxon>Pseudomonadati</taxon>
        <taxon>Bacteroidota</taxon>
        <taxon>Bacteroidia</taxon>
        <taxon>Bacteroidales</taxon>
        <taxon>Prevotellaceae</taxon>
        <taxon>Hoylesella</taxon>
    </lineage>
</organism>
<dbReference type="HOGENOM" id="CLU_199038_0_0_10"/>
<dbReference type="EMBL" id="JNGW01000077">
    <property type="protein sequence ID" value="KDR52117.1"/>
    <property type="molecule type" value="Genomic_DNA"/>
</dbReference>
<evidence type="ECO:0000313" key="1">
    <source>
        <dbReference type="EMBL" id="KDR52117.1"/>
    </source>
</evidence>
<evidence type="ECO:0000313" key="2">
    <source>
        <dbReference type="Proteomes" id="UP000027442"/>
    </source>
</evidence>
<protein>
    <submittedName>
        <fullName evidence="1">Uncharacterized protein</fullName>
    </submittedName>
</protein>
<name>A0A069QHF1_HOYLO</name>
<reference evidence="1 2" key="1">
    <citation type="submission" date="2013-08" db="EMBL/GenBank/DDBJ databases">
        <authorList>
            <person name="Weinstock G."/>
            <person name="Sodergren E."/>
            <person name="Wylie T."/>
            <person name="Fulton L."/>
            <person name="Fulton R."/>
            <person name="Fronick C."/>
            <person name="O'Laughlin M."/>
            <person name="Godfrey J."/>
            <person name="Miner T."/>
            <person name="Herter B."/>
            <person name="Appelbaum E."/>
            <person name="Cordes M."/>
            <person name="Lek S."/>
            <person name="Wollam A."/>
            <person name="Pepin K.H."/>
            <person name="Palsikar V.B."/>
            <person name="Mitreva M."/>
            <person name="Wilson R.K."/>
        </authorList>
    </citation>
    <scope>NUCLEOTIDE SEQUENCE [LARGE SCALE GENOMIC DNA]</scope>
    <source>
        <strain evidence="1 2">ATCC 15930</strain>
    </source>
</reference>